<keyword evidence="2 3" id="KW-0040">ANK repeat</keyword>
<dbReference type="Gene3D" id="1.25.40.20">
    <property type="entry name" value="Ankyrin repeat-containing domain"/>
    <property type="match status" value="1"/>
</dbReference>
<evidence type="ECO:0000256" key="1">
    <source>
        <dbReference type="ARBA" id="ARBA00022737"/>
    </source>
</evidence>
<sequence>MGFDEAVTVWFFFFTFQKKFVEEVQLAKKNSPGLFVSAWQEDETGLRDANLNDPKDMFLKEAEDGNVDGLRKMLEQSPDLISSCDEDGYTALHRAAYGDHLETVSFLLESGADSEARTKHGWTPLHSAANWGNYETVGLLISRGVDVNACSVGSVTPLHLAINGQCEDSENVLRTIRYLLQAPGIDAGIRSGSGDTPIELARRTSGAIYKLLKDHINR</sequence>
<keyword evidence="5" id="KW-1185">Reference proteome</keyword>
<evidence type="ECO:0000256" key="3">
    <source>
        <dbReference type="PROSITE-ProRule" id="PRU00023"/>
    </source>
</evidence>
<dbReference type="AlphaFoldDB" id="A0A0R3PSA9"/>
<evidence type="ECO:0000313" key="4">
    <source>
        <dbReference type="EMBL" id="VDM60086.1"/>
    </source>
</evidence>
<dbReference type="PRINTS" id="PR01415">
    <property type="entry name" value="ANKYRIN"/>
</dbReference>
<dbReference type="WBParaSite" id="ACOC_0000850001-mRNA-1">
    <property type="protein sequence ID" value="ACOC_0000850001-mRNA-1"/>
    <property type="gene ID" value="ACOC_0000850001"/>
</dbReference>
<dbReference type="PANTHER" id="PTHR24189:SF73">
    <property type="entry name" value="ANKYRIN REPEAT AND SOCS BOX-CONTAINING 15B"/>
    <property type="match status" value="1"/>
</dbReference>
<dbReference type="PANTHER" id="PTHR24189">
    <property type="entry name" value="MYOTROPHIN"/>
    <property type="match status" value="1"/>
</dbReference>
<dbReference type="OMA" id="CYIKPGL"/>
<protein>
    <submittedName>
        <fullName evidence="6">ANK_REP_REGION domain-containing protein</fullName>
    </submittedName>
</protein>
<dbReference type="PROSITE" id="PS50088">
    <property type="entry name" value="ANK_REPEAT"/>
    <property type="match status" value="2"/>
</dbReference>
<feature type="repeat" description="ANK" evidence="3">
    <location>
        <begin position="120"/>
        <end position="152"/>
    </location>
</feature>
<name>A0A0R3PSA9_ANGCS</name>
<reference evidence="4 5" key="2">
    <citation type="submission" date="2018-11" db="EMBL/GenBank/DDBJ databases">
        <authorList>
            <consortium name="Pathogen Informatics"/>
        </authorList>
    </citation>
    <scope>NUCLEOTIDE SEQUENCE [LARGE SCALE GENOMIC DNA]</scope>
    <source>
        <strain evidence="4 5">Costa Rica</strain>
    </source>
</reference>
<evidence type="ECO:0000256" key="2">
    <source>
        <dbReference type="ARBA" id="ARBA00023043"/>
    </source>
</evidence>
<proteinExistence type="predicted"/>
<evidence type="ECO:0000313" key="5">
    <source>
        <dbReference type="Proteomes" id="UP000267027"/>
    </source>
</evidence>
<dbReference type="InterPro" id="IPR036770">
    <property type="entry name" value="Ankyrin_rpt-contain_sf"/>
</dbReference>
<reference evidence="6" key="1">
    <citation type="submission" date="2017-02" db="UniProtKB">
        <authorList>
            <consortium name="WormBaseParasite"/>
        </authorList>
    </citation>
    <scope>IDENTIFICATION</scope>
</reference>
<dbReference type="EMBL" id="UYYA01004165">
    <property type="protein sequence ID" value="VDM60086.1"/>
    <property type="molecule type" value="Genomic_DNA"/>
</dbReference>
<evidence type="ECO:0000313" key="6">
    <source>
        <dbReference type="WBParaSite" id="ACOC_0000850001-mRNA-1"/>
    </source>
</evidence>
<dbReference type="Pfam" id="PF12796">
    <property type="entry name" value="Ank_2"/>
    <property type="match status" value="1"/>
</dbReference>
<feature type="repeat" description="ANK" evidence="3">
    <location>
        <begin position="87"/>
        <end position="119"/>
    </location>
</feature>
<dbReference type="InterPro" id="IPR002110">
    <property type="entry name" value="Ankyrin_rpt"/>
</dbReference>
<organism evidence="6">
    <name type="scientific">Angiostrongylus costaricensis</name>
    <name type="common">Nematode worm</name>
    <dbReference type="NCBI Taxonomy" id="334426"/>
    <lineage>
        <taxon>Eukaryota</taxon>
        <taxon>Metazoa</taxon>
        <taxon>Ecdysozoa</taxon>
        <taxon>Nematoda</taxon>
        <taxon>Chromadorea</taxon>
        <taxon>Rhabditida</taxon>
        <taxon>Rhabditina</taxon>
        <taxon>Rhabditomorpha</taxon>
        <taxon>Strongyloidea</taxon>
        <taxon>Metastrongylidae</taxon>
        <taxon>Angiostrongylus</taxon>
    </lineage>
</organism>
<gene>
    <name evidence="4" type="ORF">ACOC_LOCUS8501</name>
</gene>
<dbReference type="OrthoDB" id="19174at2759"/>
<dbReference type="STRING" id="334426.A0A0R3PSA9"/>
<dbReference type="InterPro" id="IPR050745">
    <property type="entry name" value="Multifunctional_regulatory"/>
</dbReference>
<dbReference type="PROSITE" id="PS50297">
    <property type="entry name" value="ANK_REP_REGION"/>
    <property type="match status" value="2"/>
</dbReference>
<keyword evidence="1" id="KW-0677">Repeat</keyword>
<dbReference type="SMART" id="SM00248">
    <property type="entry name" value="ANK"/>
    <property type="match status" value="3"/>
</dbReference>
<accession>A0A0R3PSA9</accession>
<dbReference type="Proteomes" id="UP000267027">
    <property type="component" value="Unassembled WGS sequence"/>
</dbReference>
<dbReference type="SUPFAM" id="SSF48403">
    <property type="entry name" value="Ankyrin repeat"/>
    <property type="match status" value="1"/>
</dbReference>